<evidence type="ECO:0008006" key="4">
    <source>
        <dbReference type="Google" id="ProtNLM"/>
    </source>
</evidence>
<evidence type="ECO:0000256" key="1">
    <source>
        <dbReference type="SAM" id="Phobius"/>
    </source>
</evidence>
<dbReference type="KEGG" id="thas:C6Y53_13580"/>
<dbReference type="RefSeq" id="WP_106472930.1">
    <property type="nucleotide sequence ID" value="NZ_CP027665.1"/>
</dbReference>
<keyword evidence="1" id="KW-1133">Transmembrane helix</keyword>
<gene>
    <name evidence="2" type="ORF">C6Y53_13580</name>
</gene>
<sequence>MTTDPTSHRQSGWPFGKLYALLYVFTAGAVAINLFMLGLMWQALGLPAISPVAAILLAIPLGLPANWLVTRWVRGMMDEADGVK</sequence>
<evidence type="ECO:0000313" key="2">
    <source>
        <dbReference type="EMBL" id="AVO38619.1"/>
    </source>
</evidence>
<keyword evidence="1" id="KW-0812">Transmembrane</keyword>
<organism evidence="2 3">
    <name type="scientific">Pukyongiella litopenaei</name>
    <dbReference type="NCBI Taxonomy" id="2605946"/>
    <lineage>
        <taxon>Bacteria</taxon>
        <taxon>Pseudomonadati</taxon>
        <taxon>Pseudomonadota</taxon>
        <taxon>Alphaproteobacteria</taxon>
        <taxon>Rhodobacterales</taxon>
        <taxon>Paracoccaceae</taxon>
        <taxon>Pukyongiella</taxon>
    </lineage>
</organism>
<proteinExistence type="predicted"/>
<reference evidence="3" key="1">
    <citation type="submission" date="2018-03" db="EMBL/GenBank/DDBJ databases">
        <title>Genomic analysis of the strain SH-1 isolated from shrimp intestine.</title>
        <authorList>
            <person name="Kim Y.-S."/>
            <person name="Kim S.-E."/>
            <person name="Kim K.-H."/>
        </authorList>
    </citation>
    <scope>NUCLEOTIDE SEQUENCE [LARGE SCALE GENOMIC DNA]</scope>
    <source>
        <strain evidence="3">SH-1</strain>
    </source>
</reference>
<evidence type="ECO:0000313" key="3">
    <source>
        <dbReference type="Proteomes" id="UP000237655"/>
    </source>
</evidence>
<name>A0A2S0MRU6_9RHOB</name>
<dbReference type="EMBL" id="CP027665">
    <property type="protein sequence ID" value="AVO38619.1"/>
    <property type="molecule type" value="Genomic_DNA"/>
</dbReference>
<protein>
    <recommendedName>
        <fullName evidence="4">NnrT protein</fullName>
    </recommendedName>
</protein>
<feature type="transmembrane region" description="Helical" evidence="1">
    <location>
        <begin position="20"/>
        <end position="42"/>
    </location>
</feature>
<dbReference type="AlphaFoldDB" id="A0A2S0MRU6"/>
<dbReference type="Proteomes" id="UP000237655">
    <property type="component" value="Chromosome"/>
</dbReference>
<keyword evidence="3" id="KW-1185">Reference proteome</keyword>
<feature type="transmembrane region" description="Helical" evidence="1">
    <location>
        <begin position="48"/>
        <end position="69"/>
    </location>
</feature>
<keyword evidence="1" id="KW-0472">Membrane</keyword>
<accession>A0A2S0MRU6</accession>